<reference evidence="1 2" key="1">
    <citation type="journal article" date="2014" name="Agronomy (Basel)">
        <title>A Draft Genome Sequence for Ensete ventricosum, the Drought-Tolerant Tree Against Hunger.</title>
        <authorList>
            <person name="Harrison J."/>
            <person name="Moore K.A."/>
            <person name="Paszkiewicz K."/>
            <person name="Jones T."/>
            <person name="Grant M."/>
            <person name="Ambacheew D."/>
            <person name="Muzemil S."/>
            <person name="Studholme D.J."/>
        </authorList>
    </citation>
    <scope>NUCLEOTIDE SEQUENCE [LARGE SCALE GENOMIC DNA]</scope>
</reference>
<evidence type="ECO:0000313" key="1">
    <source>
        <dbReference type="EMBL" id="RRT31478.1"/>
    </source>
</evidence>
<dbReference type="Proteomes" id="UP000287651">
    <property type="component" value="Unassembled WGS sequence"/>
</dbReference>
<organism evidence="1 2">
    <name type="scientific">Ensete ventricosum</name>
    <name type="common">Abyssinian banana</name>
    <name type="synonym">Musa ensete</name>
    <dbReference type="NCBI Taxonomy" id="4639"/>
    <lineage>
        <taxon>Eukaryota</taxon>
        <taxon>Viridiplantae</taxon>
        <taxon>Streptophyta</taxon>
        <taxon>Embryophyta</taxon>
        <taxon>Tracheophyta</taxon>
        <taxon>Spermatophyta</taxon>
        <taxon>Magnoliopsida</taxon>
        <taxon>Liliopsida</taxon>
        <taxon>Zingiberales</taxon>
        <taxon>Musaceae</taxon>
        <taxon>Ensete</taxon>
    </lineage>
</organism>
<proteinExistence type="predicted"/>
<dbReference type="AlphaFoldDB" id="A0A426WW86"/>
<feature type="non-terminal residue" evidence="1">
    <location>
        <position position="1"/>
    </location>
</feature>
<accession>A0A426WW86</accession>
<comment type="caution">
    <text evidence="1">The sequence shown here is derived from an EMBL/GenBank/DDBJ whole genome shotgun (WGS) entry which is preliminary data.</text>
</comment>
<dbReference type="EMBL" id="AMZH03039162">
    <property type="protein sequence ID" value="RRT31478.1"/>
    <property type="molecule type" value="Genomic_DNA"/>
</dbReference>
<evidence type="ECO:0000313" key="2">
    <source>
        <dbReference type="Proteomes" id="UP000287651"/>
    </source>
</evidence>
<name>A0A426WW86_ENSVE</name>
<protein>
    <submittedName>
        <fullName evidence="1">Uncharacterized protein</fullName>
    </submittedName>
</protein>
<sequence length="66" mass="7129">LAAGAAYARRRRPYRRQPCPRVTVAGRPLAGGLGRSRPGRGWSTLHGGWPWLAAPPPCCLHCKNAV</sequence>
<gene>
    <name evidence="1" type="ORF">B296_00058587</name>
</gene>